<dbReference type="RefSeq" id="WP_203778603.1">
    <property type="nucleotide sequence ID" value="NZ_BOMV01000001.1"/>
</dbReference>
<feature type="domain" description="DUF4326" evidence="1">
    <location>
        <begin position="14"/>
        <end position="101"/>
    </location>
</feature>
<evidence type="ECO:0000313" key="3">
    <source>
        <dbReference type="Proteomes" id="UP000636960"/>
    </source>
</evidence>
<keyword evidence="3" id="KW-1185">Reference proteome</keyword>
<organism evidence="2 3">
    <name type="scientific">Paractinoplanes rishiriensis</name>
    <dbReference type="NCBI Taxonomy" id="1050105"/>
    <lineage>
        <taxon>Bacteria</taxon>
        <taxon>Bacillati</taxon>
        <taxon>Actinomycetota</taxon>
        <taxon>Actinomycetes</taxon>
        <taxon>Micromonosporales</taxon>
        <taxon>Micromonosporaceae</taxon>
        <taxon>Paractinoplanes</taxon>
    </lineage>
</organism>
<evidence type="ECO:0000313" key="2">
    <source>
        <dbReference type="EMBL" id="GIE92824.1"/>
    </source>
</evidence>
<evidence type="ECO:0000259" key="1">
    <source>
        <dbReference type="Pfam" id="PF14216"/>
    </source>
</evidence>
<protein>
    <recommendedName>
        <fullName evidence="1">DUF4326 domain-containing protein</fullName>
    </recommendedName>
</protein>
<dbReference type="EMBL" id="BOMV01000001">
    <property type="protein sequence ID" value="GIE92824.1"/>
    <property type="molecule type" value="Genomic_DNA"/>
</dbReference>
<dbReference type="Proteomes" id="UP000636960">
    <property type="component" value="Unassembled WGS sequence"/>
</dbReference>
<dbReference type="AlphaFoldDB" id="A0A919JT33"/>
<dbReference type="InterPro" id="IPR025475">
    <property type="entry name" value="DUF4326"/>
</dbReference>
<accession>A0A919JT33</accession>
<proteinExistence type="predicted"/>
<name>A0A919JT33_9ACTN</name>
<gene>
    <name evidence="2" type="ORF">Ari01nite_02890</name>
</gene>
<reference evidence="2" key="1">
    <citation type="submission" date="2021-01" db="EMBL/GenBank/DDBJ databases">
        <title>Whole genome shotgun sequence of Actinoplanes rishiriensis NBRC 108556.</title>
        <authorList>
            <person name="Komaki H."/>
            <person name="Tamura T."/>
        </authorList>
    </citation>
    <scope>NUCLEOTIDE SEQUENCE</scope>
    <source>
        <strain evidence="2">NBRC 108556</strain>
    </source>
</reference>
<dbReference type="Pfam" id="PF14216">
    <property type="entry name" value="DUF4326"/>
    <property type="match status" value="1"/>
</dbReference>
<sequence>MTPRRVQVPGGRFGGKYLPGDLVYVGRPAPYLQGSPFQNRHPLRGCRTCQAGHDRASSVAAFTRDLAADPDLMSAVRRDLVGRDLACWCPPDEPCHADILLLVAAGVDPLDALHELGVEET</sequence>
<comment type="caution">
    <text evidence="2">The sequence shown here is derived from an EMBL/GenBank/DDBJ whole genome shotgun (WGS) entry which is preliminary data.</text>
</comment>